<dbReference type="PANTHER" id="PTHR43744:SF12">
    <property type="entry name" value="ABC TRANSPORTER PERMEASE PROTEIN MG189-RELATED"/>
    <property type="match status" value="1"/>
</dbReference>
<evidence type="ECO:0000259" key="9">
    <source>
        <dbReference type="PROSITE" id="PS50928"/>
    </source>
</evidence>
<dbReference type="RefSeq" id="WP_085512664.1">
    <property type="nucleotide sequence ID" value="NZ_FXAP01000004.1"/>
</dbReference>
<gene>
    <name evidence="10" type="ORF">EDD42_2882</name>
</gene>
<comment type="caution">
    <text evidence="10">The sequence shown here is derived from an EMBL/GenBank/DDBJ whole genome shotgun (WGS) entry which is preliminary data.</text>
</comment>
<keyword evidence="6 7" id="KW-0472">Membrane</keyword>
<dbReference type="PANTHER" id="PTHR43744">
    <property type="entry name" value="ABC TRANSPORTER PERMEASE PROTEIN MG189-RELATED-RELATED"/>
    <property type="match status" value="1"/>
</dbReference>
<evidence type="ECO:0000256" key="4">
    <source>
        <dbReference type="ARBA" id="ARBA00022692"/>
    </source>
</evidence>
<evidence type="ECO:0000256" key="5">
    <source>
        <dbReference type="ARBA" id="ARBA00022989"/>
    </source>
</evidence>
<sequence length="317" mass="34362">MSATNRLTKPGALPTGSLDTVSVSTAGSKRGRPGEHETRGRRPRGARRKPNIIGGIGAWIWLLIIVLPIYYIVITSVRPQAGFFSSNQLIPPTDPTLDGYALVLQSDFFLYLGNSVIITVASVAVTVFVCLMASFAIVRTNSRFTRGAFSFLLLGLAIPLQATIIPLFYMLSKAGLYDTLLALILPSIGFAVPVTVLILSNFIRDIPKELFESMTVDGASSWRTLVSLVLPLARPAIVTVALYNALNVWNGFLFPLVLTQSPSNRVLPLSLWTFQGSFSVNVPAVLAAVVLSTLPIFILYLFGRRQLISGMTAGFSK</sequence>
<dbReference type="GO" id="GO:0055085">
    <property type="term" value="P:transmembrane transport"/>
    <property type="evidence" value="ECO:0007669"/>
    <property type="project" value="InterPro"/>
</dbReference>
<evidence type="ECO:0000256" key="6">
    <source>
        <dbReference type="ARBA" id="ARBA00023136"/>
    </source>
</evidence>
<dbReference type="InterPro" id="IPR000515">
    <property type="entry name" value="MetI-like"/>
</dbReference>
<evidence type="ECO:0000256" key="2">
    <source>
        <dbReference type="ARBA" id="ARBA00022448"/>
    </source>
</evidence>
<keyword evidence="4 7" id="KW-0812">Transmembrane</keyword>
<dbReference type="InterPro" id="IPR035906">
    <property type="entry name" value="MetI-like_sf"/>
</dbReference>
<feature type="compositionally biased region" description="Polar residues" evidence="8">
    <location>
        <begin position="17"/>
        <end position="27"/>
    </location>
</feature>
<name>A0A3N2C5M9_9MICO</name>
<proteinExistence type="inferred from homology"/>
<feature type="transmembrane region" description="Helical" evidence="7">
    <location>
        <begin position="224"/>
        <end position="246"/>
    </location>
</feature>
<dbReference type="EMBL" id="RKHL01000001">
    <property type="protein sequence ID" value="ROR82786.1"/>
    <property type="molecule type" value="Genomic_DNA"/>
</dbReference>
<comment type="similarity">
    <text evidence="7">Belongs to the binding-protein-dependent transport system permease family.</text>
</comment>
<dbReference type="PROSITE" id="PS50928">
    <property type="entry name" value="ABC_TM1"/>
    <property type="match status" value="1"/>
</dbReference>
<keyword evidence="2 7" id="KW-0813">Transport</keyword>
<feature type="domain" description="ABC transmembrane type-1" evidence="9">
    <location>
        <begin position="112"/>
        <end position="303"/>
    </location>
</feature>
<feature type="transmembrane region" description="Helical" evidence="7">
    <location>
        <begin position="181"/>
        <end position="203"/>
    </location>
</feature>
<dbReference type="AlphaFoldDB" id="A0A3N2C5M9"/>
<evidence type="ECO:0000256" key="7">
    <source>
        <dbReference type="RuleBase" id="RU363032"/>
    </source>
</evidence>
<feature type="transmembrane region" description="Helical" evidence="7">
    <location>
        <begin position="149"/>
        <end position="169"/>
    </location>
</feature>
<accession>A0A3N2C5M9</accession>
<comment type="subcellular location">
    <subcellularLocation>
        <location evidence="1 7">Cell membrane</location>
        <topology evidence="1 7">Multi-pass membrane protein</topology>
    </subcellularLocation>
</comment>
<keyword evidence="5 7" id="KW-1133">Transmembrane helix</keyword>
<dbReference type="GO" id="GO:0005886">
    <property type="term" value="C:plasma membrane"/>
    <property type="evidence" value="ECO:0007669"/>
    <property type="project" value="UniProtKB-SubCell"/>
</dbReference>
<feature type="transmembrane region" description="Helical" evidence="7">
    <location>
        <begin position="278"/>
        <end position="302"/>
    </location>
</feature>
<dbReference type="Pfam" id="PF00528">
    <property type="entry name" value="BPD_transp_1"/>
    <property type="match status" value="1"/>
</dbReference>
<dbReference type="CDD" id="cd06261">
    <property type="entry name" value="TM_PBP2"/>
    <property type="match status" value="1"/>
</dbReference>
<dbReference type="Proteomes" id="UP000266915">
    <property type="component" value="Unassembled WGS sequence"/>
</dbReference>
<protein>
    <submittedName>
        <fullName evidence="10">Carbohydrate ABC transporter membrane protein 2 (CUT1 family)</fullName>
    </submittedName>
</protein>
<organism evidence="10 11">
    <name type="scientific">Plantibacter flavus</name>
    <dbReference type="NCBI Taxonomy" id="150123"/>
    <lineage>
        <taxon>Bacteria</taxon>
        <taxon>Bacillati</taxon>
        <taxon>Actinomycetota</taxon>
        <taxon>Actinomycetes</taxon>
        <taxon>Micrococcales</taxon>
        <taxon>Microbacteriaceae</taxon>
        <taxon>Plantibacter</taxon>
    </lineage>
</organism>
<evidence type="ECO:0000256" key="8">
    <source>
        <dbReference type="SAM" id="MobiDB-lite"/>
    </source>
</evidence>
<evidence type="ECO:0000313" key="11">
    <source>
        <dbReference type="Proteomes" id="UP000266915"/>
    </source>
</evidence>
<keyword evidence="3" id="KW-1003">Cell membrane</keyword>
<dbReference type="SUPFAM" id="SSF161098">
    <property type="entry name" value="MetI-like"/>
    <property type="match status" value="1"/>
</dbReference>
<keyword evidence="11" id="KW-1185">Reference proteome</keyword>
<evidence type="ECO:0000256" key="1">
    <source>
        <dbReference type="ARBA" id="ARBA00004651"/>
    </source>
</evidence>
<reference evidence="10 11" key="1">
    <citation type="submission" date="2018-11" db="EMBL/GenBank/DDBJ databases">
        <title>Sequencing the genomes of 1000 actinobacteria strains.</title>
        <authorList>
            <person name="Klenk H.-P."/>
        </authorList>
    </citation>
    <scope>NUCLEOTIDE SEQUENCE [LARGE SCALE GENOMIC DNA]</scope>
    <source>
        <strain evidence="10 11">DSM 14012</strain>
    </source>
</reference>
<feature type="transmembrane region" description="Helical" evidence="7">
    <location>
        <begin position="108"/>
        <end position="137"/>
    </location>
</feature>
<feature type="transmembrane region" description="Helical" evidence="7">
    <location>
        <begin position="51"/>
        <end position="73"/>
    </location>
</feature>
<evidence type="ECO:0000256" key="3">
    <source>
        <dbReference type="ARBA" id="ARBA00022475"/>
    </source>
</evidence>
<dbReference type="Gene3D" id="1.10.3720.10">
    <property type="entry name" value="MetI-like"/>
    <property type="match status" value="1"/>
</dbReference>
<feature type="region of interest" description="Disordered" evidence="8">
    <location>
        <begin position="1"/>
        <end position="47"/>
    </location>
</feature>
<evidence type="ECO:0000313" key="10">
    <source>
        <dbReference type="EMBL" id="ROR82786.1"/>
    </source>
</evidence>